<evidence type="ECO:0000313" key="2">
    <source>
        <dbReference type="Proteomes" id="UP000470772"/>
    </source>
</evidence>
<sequence length="312" mass="35191">MPKGDLRTFDEGDFDGSLEVQSFRGIPLDNVKRSVGYAFELEKKPAKLYIIASAERDLKSMPKLRMWVNDFSLSKEFKPNIELIEDKRALSTIIYDISPFGKEGKNELSFVKSSMDPLSLLSLVVVAFYPDQDIKTKYSLDAGMMILRENENLELESIGRGILVMGGRNGSARILTERNNYFSSYYNYESDEVEIHDDGKVNVISESEYIAIIFYGTFSTKSPEIRLNPQLSTKDGNLLVYVKNESEVPLDKVIMNLTVNGITKFFKVYSSVSPNQELSEKVMQLTNGVTNVNLRVVGIKSGMRVVIDRPLG</sequence>
<accession>A0A6A9QK65</accession>
<gene>
    <name evidence="1" type="ORF">GC250_01295</name>
</gene>
<name>A0A6A9QK65_SULME</name>
<comment type="caution">
    <text evidence="1">The sequence shown here is derived from an EMBL/GenBank/DDBJ whole genome shotgun (WGS) entry which is preliminary data.</text>
</comment>
<dbReference type="AlphaFoldDB" id="A0A6A9QK65"/>
<protein>
    <submittedName>
        <fullName evidence="1">Uncharacterized protein</fullName>
    </submittedName>
</protein>
<keyword evidence="2" id="KW-1185">Reference proteome</keyword>
<evidence type="ECO:0000313" key="1">
    <source>
        <dbReference type="EMBL" id="MUN28128.1"/>
    </source>
</evidence>
<organism evidence="1 2">
    <name type="scientific">Sulfuracidifex metallicus DSM 6482 = JCM 9184</name>
    <dbReference type="NCBI Taxonomy" id="523847"/>
    <lineage>
        <taxon>Archaea</taxon>
        <taxon>Thermoproteota</taxon>
        <taxon>Thermoprotei</taxon>
        <taxon>Sulfolobales</taxon>
        <taxon>Sulfolobaceae</taxon>
        <taxon>Sulfuracidifex</taxon>
    </lineage>
</organism>
<dbReference type="Proteomes" id="UP000470772">
    <property type="component" value="Unassembled WGS sequence"/>
</dbReference>
<dbReference type="RefSeq" id="WP_156016119.1">
    <property type="nucleotide sequence ID" value="NZ_WGGD01000005.1"/>
</dbReference>
<reference evidence="1 2" key="1">
    <citation type="submission" date="2019-10" db="EMBL/GenBank/DDBJ databases">
        <title>Sequencing and Assembly of Multiple Reported Metal-Biooxidizing Members of the Extremely Thermoacidophilic Archaeal Family Sulfolobaceae.</title>
        <authorList>
            <person name="Counts J.A."/>
            <person name="Kelly R.M."/>
        </authorList>
    </citation>
    <scope>NUCLEOTIDE SEQUENCE [LARGE SCALE GENOMIC DNA]</scope>
    <source>
        <strain evidence="1 2">DSM 6482</strain>
    </source>
</reference>
<dbReference type="EMBL" id="WGGD01000005">
    <property type="protein sequence ID" value="MUN28128.1"/>
    <property type="molecule type" value="Genomic_DNA"/>
</dbReference>
<proteinExistence type="predicted"/>